<evidence type="ECO:0000313" key="4">
    <source>
        <dbReference type="EMBL" id="CAB4173585.1"/>
    </source>
</evidence>
<dbReference type="EMBL" id="LR796975">
    <property type="protein sequence ID" value="CAB4179146.1"/>
    <property type="molecule type" value="Genomic_DNA"/>
</dbReference>
<reference evidence="2" key="1">
    <citation type="submission" date="2020-04" db="EMBL/GenBank/DDBJ databases">
        <authorList>
            <person name="Chiriac C."/>
            <person name="Salcher M."/>
            <person name="Ghai R."/>
            <person name="Kavagutti S V."/>
        </authorList>
    </citation>
    <scope>NUCLEOTIDE SEQUENCE</scope>
</reference>
<sequence length="186" mass="21333">MSEDKPIDEPIVKKKRVRKKAKPSGIRGKKPSGLPTGRPSLYSQSLSERICLAVATTTDSLKKICAEHDDFPVERMIYEWRFKHKEFAEAFNEAKVQQAQLFAESIDEESQGINTFIDKEGNLRYDSAHVAAKRLLTDNRKWMAQSLASKIYNKTQNIEITSNTDEKDAIIKKLREELDQANKKDF</sequence>
<dbReference type="Pfam" id="PF20901">
    <property type="entry name" value="Sf6_terminase"/>
    <property type="match status" value="1"/>
</dbReference>
<accession>A0A6J5MUC3</accession>
<evidence type="ECO:0000313" key="3">
    <source>
        <dbReference type="EMBL" id="CAB4167767.1"/>
    </source>
</evidence>
<dbReference type="Gene3D" id="1.10.10.60">
    <property type="entry name" value="Homeodomain-like"/>
    <property type="match status" value="1"/>
</dbReference>
<evidence type="ECO:0000256" key="1">
    <source>
        <dbReference type="SAM" id="MobiDB-lite"/>
    </source>
</evidence>
<evidence type="ECO:0000313" key="5">
    <source>
        <dbReference type="EMBL" id="CAB4179146.1"/>
    </source>
</evidence>
<dbReference type="EMBL" id="LR796903">
    <property type="protein sequence ID" value="CAB4173585.1"/>
    <property type="molecule type" value="Genomic_DNA"/>
</dbReference>
<dbReference type="InterPro" id="IPR048683">
    <property type="entry name" value="Sf6_terminase"/>
</dbReference>
<evidence type="ECO:0000313" key="6">
    <source>
        <dbReference type="EMBL" id="CAB4188397.1"/>
    </source>
</evidence>
<organism evidence="2">
    <name type="scientific">uncultured Caudovirales phage</name>
    <dbReference type="NCBI Taxonomy" id="2100421"/>
    <lineage>
        <taxon>Viruses</taxon>
        <taxon>Duplodnaviria</taxon>
        <taxon>Heunggongvirae</taxon>
        <taxon>Uroviricota</taxon>
        <taxon>Caudoviricetes</taxon>
        <taxon>Peduoviridae</taxon>
        <taxon>Maltschvirus</taxon>
        <taxon>Maltschvirus maltsch</taxon>
    </lineage>
</organism>
<feature type="compositionally biased region" description="Basic and acidic residues" evidence="1">
    <location>
        <begin position="1"/>
        <end position="12"/>
    </location>
</feature>
<evidence type="ECO:0000313" key="7">
    <source>
        <dbReference type="EMBL" id="CAB4220464.1"/>
    </source>
</evidence>
<protein>
    <recommendedName>
        <fullName evidence="8">Terminase small subunit</fullName>
    </recommendedName>
</protein>
<evidence type="ECO:0008006" key="8">
    <source>
        <dbReference type="Google" id="ProtNLM"/>
    </source>
</evidence>
<evidence type="ECO:0000313" key="2">
    <source>
        <dbReference type="EMBL" id="CAB4148723.1"/>
    </source>
</evidence>
<dbReference type="EMBL" id="LR796809">
    <property type="protein sequence ID" value="CAB4167767.1"/>
    <property type="molecule type" value="Genomic_DNA"/>
</dbReference>
<gene>
    <name evidence="5" type="ORF">UFOVP1026_35</name>
    <name evidence="6" type="ORF">UFOVP1180_19</name>
    <name evidence="7" type="ORF">UFOVP1629_37</name>
    <name evidence="2" type="ORF">UFOVP527_25</name>
    <name evidence="3" type="ORF">UFOVP855_48</name>
    <name evidence="4" type="ORF">UFOVP954_26</name>
</gene>
<proteinExistence type="predicted"/>
<feature type="compositionally biased region" description="Basic residues" evidence="1">
    <location>
        <begin position="13"/>
        <end position="30"/>
    </location>
</feature>
<name>A0A6J5MUC3_9CAUD</name>
<dbReference type="EMBL" id="LR796511">
    <property type="protein sequence ID" value="CAB4148723.1"/>
    <property type="molecule type" value="Genomic_DNA"/>
</dbReference>
<dbReference type="EMBL" id="LR797494">
    <property type="protein sequence ID" value="CAB4220464.1"/>
    <property type="molecule type" value="Genomic_DNA"/>
</dbReference>
<dbReference type="EMBL" id="LR797123">
    <property type="protein sequence ID" value="CAB4188397.1"/>
    <property type="molecule type" value="Genomic_DNA"/>
</dbReference>
<feature type="region of interest" description="Disordered" evidence="1">
    <location>
        <begin position="1"/>
        <end position="39"/>
    </location>
</feature>